<dbReference type="Pfam" id="PF01370">
    <property type="entry name" value="Epimerase"/>
    <property type="match status" value="1"/>
</dbReference>
<dbReference type="GO" id="GO:0006567">
    <property type="term" value="P:L-threonine catabolic process"/>
    <property type="evidence" value="ECO:0007669"/>
    <property type="project" value="TreeGrafter"/>
</dbReference>
<evidence type="ECO:0000256" key="1">
    <source>
        <dbReference type="ARBA" id="ARBA00007637"/>
    </source>
</evidence>
<proteinExistence type="inferred from homology"/>
<feature type="domain" description="NAD-dependent epimerase/dehydratase" evidence="2">
    <location>
        <begin position="9"/>
        <end position="269"/>
    </location>
</feature>
<protein>
    <submittedName>
        <fullName evidence="3">NAD-dependent epimerase/dehydratase</fullName>
    </submittedName>
</protein>
<comment type="caution">
    <text evidence="3">The sequence shown here is derived from an EMBL/GenBank/DDBJ whole genome shotgun (WGS) entry which is preliminary data.</text>
</comment>
<dbReference type="InterPro" id="IPR001509">
    <property type="entry name" value="Epimerase_deHydtase"/>
</dbReference>
<evidence type="ECO:0000259" key="2">
    <source>
        <dbReference type="Pfam" id="PF01370"/>
    </source>
</evidence>
<dbReference type="AlphaFoldDB" id="A0A0G0ICW8"/>
<dbReference type="PANTHER" id="PTHR42687:SF1">
    <property type="entry name" value="L-THREONINE 3-DEHYDROGENASE, MITOCHONDRIAL"/>
    <property type="match status" value="1"/>
</dbReference>
<dbReference type="InterPro" id="IPR051225">
    <property type="entry name" value="NAD(P)_epim/dehydratase"/>
</dbReference>
<accession>A0A0G0ICW8</accession>
<reference evidence="3 4" key="1">
    <citation type="journal article" date="2015" name="Nature">
        <title>rRNA introns, odd ribosomes, and small enigmatic genomes across a large radiation of phyla.</title>
        <authorList>
            <person name="Brown C.T."/>
            <person name="Hug L.A."/>
            <person name="Thomas B.C."/>
            <person name="Sharon I."/>
            <person name="Castelle C.J."/>
            <person name="Singh A."/>
            <person name="Wilkins M.J."/>
            <person name="Williams K.H."/>
            <person name="Banfield J.F."/>
        </authorList>
    </citation>
    <scope>NUCLEOTIDE SEQUENCE [LARGE SCALE GENOMIC DNA]</scope>
</reference>
<organism evidence="3 4">
    <name type="scientific">Candidatus Woesebacteria bacterium GW2011_GWD1_38_10</name>
    <dbReference type="NCBI Taxonomy" id="1618592"/>
    <lineage>
        <taxon>Bacteria</taxon>
        <taxon>Candidatus Woeseibacteriota</taxon>
    </lineage>
</organism>
<sequence length="344" mass="38759">MTVNNPKTILITGANGEVGHGLIEKLGKLRTKEIKKIIALDLNDLDPILNDKVDVFVKGNVTDRDLLSDVFSKYNIDTVYHLAAVLSTTGEKNPELAHEVNVGGTFNLLSIANQVASKENRVIKFIFPSTIAVYGIPSLKLKAQNPKVKENEFLNPITMYGVNKLYCENLGRYFSSYYQSLNTDHRPLLLDFRCVRFPGLISAETIPTGGTSDYAPEMLHAAAKGKKFECFVRPDSKIHFMAMPDAIDALIQLTKIPENKLSGRVYNIAGFSVSAKEIEKMVKKHFPKSDISYKVNPERQKIIDSWSEDVDDCLAVKDWAWKAEYDFKKAFEKYLIPAIKNKYK</sequence>
<name>A0A0G0ICW8_9BACT</name>
<dbReference type="SUPFAM" id="SSF51735">
    <property type="entry name" value="NAD(P)-binding Rossmann-fold domains"/>
    <property type="match status" value="1"/>
</dbReference>
<evidence type="ECO:0000313" key="3">
    <source>
        <dbReference type="EMBL" id="KKQ48810.1"/>
    </source>
</evidence>
<dbReference type="GO" id="GO:0008743">
    <property type="term" value="F:L-threonine 3-dehydrogenase activity"/>
    <property type="evidence" value="ECO:0007669"/>
    <property type="project" value="TreeGrafter"/>
</dbReference>
<dbReference type="EMBL" id="LBTW01000023">
    <property type="protein sequence ID" value="KKQ48810.1"/>
    <property type="molecule type" value="Genomic_DNA"/>
</dbReference>
<gene>
    <name evidence="3" type="ORF">US67_C0023G0008</name>
</gene>
<dbReference type="PANTHER" id="PTHR42687">
    <property type="entry name" value="L-THREONINE 3-DEHYDROGENASE"/>
    <property type="match status" value="1"/>
</dbReference>
<dbReference type="Proteomes" id="UP000034366">
    <property type="component" value="Unassembled WGS sequence"/>
</dbReference>
<dbReference type="InterPro" id="IPR036291">
    <property type="entry name" value="NAD(P)-bd_dom_sf"/>
</dbReference>
<comment type="similarity">
    <text evidence="1">Belongs to the NAD(P)-dependent epimerase/dehydratase family.</text>
</comment>
<evidence type="ECO:0000313" key="4">
    <source>
        <dbReference type="Proteomes" id="UP000034366"/>
    </source>
</evidence>
<dbReference type="Gene3D" id="3.40.50.720">
    <property type="entry name" value="NAD(P)-binding Rossmann-like Domain"/>
    <property type="match status" value="1"/>
</dbReference>